<evidence type="ECO:0000256" key="3">
    <source>
        <dbReference type="ARBA" id="ARBA00013194"/>
    </source>
</evidence>
<organism evidence="6 7">
    <name type="scientific">Candidatus Ichthyocystis hellenicum</name>
    <dbReference type="NCBI Taxonomy" id="1561003"/>
    <lineage>
        <taxon>Bacteria</taxon>
        <taxon>Pseudomonadati</taxon>
        <taxon>Pseudomonadota</taxon>
        <taxon>Betaproteobacteria</taxon>
        <taxon>Burkholderiales</taxon>
        <taxon>Candidatus Ichthyocystis</taxon>
    </lineage>
</organism>
<comment type="similarity">
    <text evidence="2">Belongs to the FKBP-type PPIase family.</text>
</comment>
<evidence type="ECO:0000313" key="6">
    <source>
        <dbReference type="EMBL" id="CUT16928.1"/>
    </source>
</evidence>
<protein>
    <recommendedName>
        <fullName evidence="3">peptidylprolyl isomerase</fullName>
        <ecNumber evidence="3">5.2.1.8</ecNumber>
    </recommendedName>
</protein>
<comment type="catalytic activity">
    <reaction evidence="1">
        <text>[protein]-peptidylproline (omega=180) = [protein]-peptidylproline (omega=0)</text>
        <dbReference type="Rhea" id="RHEA:16237"/>
        <dbReference type="Rhea" id="RHEA-COMP:10747"/>
        <dbReference type="Rhea" id="RHEA-COMP:10748"/>
        <dbReference type="ChEBI" id="CHEBI:83833"/>
        <dbReference type="ChEBI" id="CHEBI:83834"/>
        <dbReference type="EC" id="5.2.1.8"/>
    </reaction>
</comment>
<gene>
    <name evidence="6" type="ORF">Ark11_0068</name>
</gene>
<evidence type="ECO:0000256" key="4">
    <source>
        <dbReference type="ARBA" id="ARBA00023110"/>
    </source>
</evidence>
<name>A0A0S4M103_9BURK</name>
<dbReference type="AlphaFoldDB" id="A0A0S4M103"/>
<evidence type="ECO:0000256" key="5">
    <source>
        <dbReference type="ARBA" id="ARBA00023235"/>
    </source>
</evidence>
<dbReference type="Pfam" id="PF09953">
    <property type="entry name" value="DUF2187"/>
    <property type="match status" value="1"/>
</dbReference>
<dbReference type="RefSeq" id="WP_092342467.1">
    <property type="nucleotide sequence ID" value="NZ_FLSL01000084.1"/>
</dbReference>
<keyword evidence="4" id="KW-0697">Rotamase</keyword>
<reference evidence="7" key="1">
    <citation type="submission" date="2015-11" db="EMBL/GenBank/DDBJ databases">
        <authorList>
            <person name="Seth-Smith H.M.B."/>
        </authorList>
    </citation>
    <scope>NUCLEOTIDE SEQUENCE [LARGE SCALE GENOMIC DNA]</scope>
    <source>
        <strain evidence="7">2013Ark11</strain>
    </source>
</reference>
<sequence length="146" mass="16245">MIAIEEGSFVTLFYQIRVDRTSEVIFDTFSLTPATLLVGGGTLNYFFENCLFGLFAGDKREFLLSPAESFGHRRDDLLKTINRNLIDNGNICNGQCVHFENNGMSFAGIVRSVSDDSVLVDFNHPLAGEDIRFSVHIVEVMGKIST</sequence>
<dbReference type="SUPFAM" id="SSF54534">
    <property type="entry name" value="FKBP-like"/>
    <property type="match status" value="1"/>
</dbReference>
<dbReference type="InterPro" id="IPR018690">
    <property type="entry name" value="DUF2187"/>
</dbReference>
<dbReference type="PANTHER" id="PTHR47861">
    <property type="entry name" value="FKBP-TYPE PEPTIDYL-PROLYL CIS-TRANS ISOMERASE SLYD"/>
    <property type="match status" value="1"/>
</dbReference>
<dbReference type="PANTHER" id="PTHR47861:SF4">
    <property type="entry name" value="FKBP-TYPE 16 KDA PEPTIDYL-PROLYL CIS-TRANS ISOMERASE"/>
    <property type="match status" value="1"/>
</dbReference>
<dbReference type="OrthoDB" id="9808891at2"/>
<evidence type="ECO:0000256" key="1">
    <source>
        <dbReference type="ARBA" id="ARBA00000971"/>
    </source>
</evidence>
<proteinExistence type="inferred from homology"/>
<dbReference type="EC" id="5.2.1.8" evidence="3"/>
<dbReference type="EMBL" id="LN906597">
    <property type="protein sequence ID" value="CUT16928.1"/>
    <property type="molecule type" value="Genomic_DNA"/>
</dbReference>
<evidence type="ECO:0000313" key="7">
    <source>
        <dbReference type="Proteomes" id="UP000198651"/>
    </source>
</evidence>
<keyword evidence="7" id="KW-1185">Reference proteome</keyword>
<dbReference type="GO" id="GO:0003755">
    <property type="term" value="F:peptidyl-prolyl cis-trans isomerase activity"/>
    <property type="evidence" value="ECO:0007669"/>
    <property type="project" value="UniProtKB-KW"/>
</dbReference>
<dbReference type="Proteomes" id="UP000198651">
    <property type="component" value="Chromosome I"/>
</dbReference>
<dbReference type="Gene3D" id="3.10.50.40">
    <property type="match status" value="1"/>
</dbReference>
<evidence type="ECO:0000256" key="2">
    <source>
        <dbReference type="ARBA" id="ARBA00006577"/>
    </source>
</evidence>
<accession>A0A0S4M103</accession>
<dbReference type="InterPro" id="IPR046357">
    <property type="entry name" value="PPIase_dom_sf"/>
</dbReference>
<keyword evidence="5 6" id="KW-0413">Isomerase</keyword>
<dbReference type="STRING" id="1561003.Ark11_0068"/>